<reference evidence="2" key="1">
    <citation type="journal article" date="2022" name="Int. J. Mol. Sci.">
        <title>Draft Genome of Tanacetum Coccineum: Genomic Comparison of Closely Related Tanacetum-Family Plants.</title>
        <authorList>
            <person name="Yamashiro T."/>
            <person name="Shiraishi A."/>
            <person name="Nakayama K."/>
            <person name="Satake H."/>
        </authorList>
    </citation>
    <scope>NUCLEOTIDE SEQUENCE</scope>
</reference>
<name>A0ABQ5GG65_9ASTR</name>
<evidence type="ECO:0000313" key="2">
    <source>
        <dbReference type="EMBL" id="GJT74399.1"/>
    </source>
</evidence>
<evidence type="ECO:0000313" key="3">
    <source>
        <dbReference type="Proteomes" id="UP001151760"/>
    </source>
</evidence>
<accession>A0ABQ5GG65</accession>
<feature type="region of interest" description="Disordered" evidence="1">
    <location>
        <begin position="100"/>
        <end position="136"/>
    </location>
</feature>
<organism evidence="2 3">
    <name type="scientific">Tanacetum coccineum</name>
    <dbReference type="NCBI Taxonomy" id="301880"/>
    <lineage>
        <taxon>Eukaryota</taxon>
        <taxon>Viridiplantae</taxon>
        <taxon>Streptophyta</taxon>
        <taxon>Embryophyta</taxon>
        <taxon>Tracheophyta</taxon>
        <taxon>Spermatophyta</taxon>
        <taxon>Magnoliopsida</taxon>
        <taxon>eudicotyledons</taxon>
        <taxon>Gunneridae</taxon>
        <taxon>Pentapetalae</taxon>
        <taxon>asterids</taxon>
        <taxon>campanulids</taxon>
        <taxon>Asterales</taxon>
        <taxon>Asteraceae</taxon>
        <taxon>Asteroideae</taxon>
        <taxon>Anthemideae</taxon>
        <taxon>Anthemidinae</taxon>
        <taxon>Tanacetum</taxon>
    </lineage>
</organism>
<comment type="caution">
    <text evidence="2">The sequence shown here is derived from an EMBL/GenBank/DDBJ whole genome shotgun (WGS) entry which is preliminary data.</text>
</comment>
<sequence>MDLLSFIQIADPTKVRIGERQRAKGEQKLLDTTVGRVVPLLPVAPARASSELEASVDKLFDEGGSGSRAEQGDFVSYGHGVGVSQVSEIAKIIAEDAAPVQPRRQRKRETVVSDAGEPLHPPKKLREDHRTLTGPSVAGKSRFALQRLLVGAVLNPEVGVVALPTLPFITSSMSMTPEREDGDQTDFMAEANL</sequence>
<reference evidence="2" key="2">
    <citation type="submission" date="2022-01" db="EMBL/GenBank/DDBJ databases">
        <authorList>
            <person name="Yamashiro T."/>
            <person name="Shiraishi A."/>
            <person name="Satake H."/>
            <person name="Nakayama K."/>
        </authorList>
    </citation>
    <scope>NUCLEOTIDE SEQUENCE</scope>
</reference>
<dbReference type="EMBL" id="BQNB010018438">
    <property type="protein sequence ID" value="GJT74399.1"/>
    <property type="molecule type" value="Genomic_DNA"/>
</dbReference>
<dbReference type="Proteomes" id="UP001151760">
    <property type="component" value="Unassembled WGS sequence"/>
</dbReference>
<proteinExistence type="predicted"/>
<keyword evidence="3" id="KW-1185">Reference proteome</keyword>
<protein>
    <submittedName>
        <fullName evidence="2">Uncharacterized protein</fullName>
    </submittedName>
</protein>
<gene>
    <name evidence="2" type="ORF">Tco_1041124</name>
</gene>
<evidence type="ECO:0000256" key="1">
    <source>
        <dbReference type="SAM" id="MobiDB-lite"/>
    </source>
</evidence>